<organism evidence="2">
    <name type="scientific">Salvia splendens</name>
    <name type="common">Scarlet sage</name>
    <dbReference type="NCBI Taxonomy" id="180675"/>
    <lineage>
        <taxon>Eukaryota</taxon>
        <taxon>Viridiplantae</taxon>
        <taxon>Streptophyta</taxon>
        <taxon>Embryophyta</taxon>
        <taxon>Tracheophyta</taxon>
        <taxon>Spermatophyta</taxon>
        <taxon>Magnoliopsida</taxon>
        <taxon>eudicotyledons</taxon>
        <taxon>Gunneridae</taxon>
        <taxon>Pentapetalae</taxon>
        <taxon>asterids</taxon>
        <taxon>lamiids</taxon>
        <taxon>Lamiales</taxon>
        <taxon>Lamiaceae</taxon>
        <taxon>Nepetoideae</taxon>
        <taxon>Mentheae</taxon>
        <taxon>Salviinae</taxon>
        <taxon>Salvia</taxon>
        <taxon>Salvia subgen. Calosphace</taxon>
        <taxon>core Calosphace</taxon>
    </lineage>
</organism>
<feature type="compositionally biased region" description="Polar residues" evidence="1">
    <location>
        <begin position="131"/>
        <end position="156"/>
    </location>
</feature>
<proteinExistence type="predicted"/>
<dbReference type="Proteomes" id="UP000298416">
    <property type="component" value="Unassembled WGS sequence"/>
</dbReference>
<feature type="region of interest" description="Disordered" evidence="1">
    <location>
        <begin position="127"/>
        <end position="230"/>
    </location>
</feature>
<dbReference type="InterPro" id="IPR025886">
    <property type="entry name" value="PP2-like"/>
</dbReference>
<dbReference type="AlphaFoldDB" id="A0A8X8Z8P0"/>
<dbReference type="GO" id="GO:0030246">
    <property type="term" value="F:carbohydrate binding"/>
    <property type="evidence" value="ECO:0007669"/>
    <property type="project" value="InterPro"/>
</dbReference>
<evidence type="ECO:0008006" key="4">
    <source>
        <dbReference type="Google" id="ProtNLM"/>
    </source>
</evidence>
<gene>
    <name evidence="2" type="ORF">SASPL_142009</name>
</gene>
<evidence type="ECO:0000256" key="1">
    <source>
        <dbReference type="SAM" id="MobiDB-lite"/>
    </source>
</evidence>
<sequence length="434" mass="49207">MASNSSPHHSGNSSLKFKDGKTMTIPPKALNIVWGNDNRYWTVPEKEGLPAPAELHQVSWLEVTGVVDDTNPNKNCEVGFRVSLNPDAFGWGKYPIYMMIKKGTKISWTKININPNRKGEFEIKGRWMKADQQSQNNVNSSDRKTTSMASNSQKTWCSDVHPHHNTSSTSSEDKNITSGACTNDHHLSRDGLSQDQELEPNGEESSKNRKQSKQGEAKANQSSKRVSLPHNCGDILKHADSPVDISATTNQEVLYAGVFLNQKRKAKTLVLQKYWVDKQSNCNCFMIFAQSLSITWAEDQRFWHWPLLKESSDENLAVAELLDVCWLEVHGRFEVANLSPGRLYEIVFVVMLKDPAYGWEDPVNLRLTLPDGTRQERKENLMEKPRGRWIDIPVGEFKSSTEKTGEMEFSLYEYEGGKWKRGLLIKGVKIHPKA</sequence>
<evidence type="ECO:0000313" key="2">
    <source>
        <dbReference type="EMBL" id="KAG6395876.1"/>
    </source>
</evidence>
<dbReference type="InterPro" id="IPR052147">
    <property type="entry name" value="PP2-like/Lectin"/>
</dbReference>
<dbReference type="PANTHER" id="PTHR48478:SF1">
    <property type="entry name" value="LECTIN-LIKE"/>
    <property type="match status" value="1"/>
</dbReference>
<feature type="compositionally biased region" description="Low complexity" evidence="1">
    <location>
        <begin position="1"/>
        <end position="14"/>
    </location>
</feature>
<reference evidence="2" key="1">
    <citation type="submission" date="2018-01" db="EMBL/GenBank/DDBJ databases">
        <authorList>
            <person name="Mao J.F."/>
        </authorList>
    </citation>
    <scope>NUCLEOTIDE SEQUENCE</scope>
    <source>
        <strain evidence="2">Huo1</strain>
        <tissue evidence="2">Leaf</tissue>
    </source>
</reference>
<comment type="caution">
    <text evidence="2">The sequence shown here is derived from an EMBL/GenBank/DDBJ whole genome shotgun (WGS) entry which is preliminary data.</text>
</comment>
<name>A0A8X8Z8P0_SALSN</name>
<feature type="region of interest" description="Disordered" evidence="1">
    <location>
        <begin position="1"/>
        <end position="20"/>
    </location>
</feature>
<dbReference type="EMBL" id="PNBA02000016">
    <property type="protein sequence ID" value="KAG6395876.1"/>
    <property type="molecule type" value="Genomic_DNA"/>
</dbReference>
<keyword evidence="3" id="KW-1185">Reference proteome</keyword>
<accession>A0A8X8Z8P0</accession>
<protein>
    <recommendedName>
        <fullName evidence="4">Protein PHLOEM PROTEIN 2-LIKE A1</fullName>
    </recommendedName>
</protein>
<reference evidence="2" key="2">
    <citation type="submission" date="2020-08" db="EMBL/GenBank/DDBJ databases">
        <title>Plant Genome Project.</title>
        <authorList>
            <person name="Zhang R.-G."/>
        </authorList>
    </citation>
    <scope>NUCLEOTIDE SEQUENCE</scope>
    <source>
        <strain evidence="2">Huo1</strain>
        <tissue evidence="2">Leaf</tissue>
    </source>
</reference>
<dbReference type="PANTHER" id="PTHR48478">
    <property type="entry name" value="LECTIN-LIKE"/>
    <property type="match status" value="1"/>
</dbReference>
<evidence type="ECO:0000313" key="3">
    <source>
        <dbReference type="Proteomes" id="UP000298416"/>
    </source>
</evidence>
<dbReference type="Pfam" id="PF14299">
    <property type="entry name" value="PP2"/>
    <property type="match status" value="2"/>
</dbReference>
<feature type="compositionally biased region" description="Polar residues" evidence="1">
    <location>
        <begin position="165"/>
        <end position="181"/>
    </location>
</feature>